<organism evidence="1">
    <name type="scientific">uncultured bacterium contig00019</name>
    <dbReference type="NCBI Taxonomy" id="1181510"/>
    <lineage>
        <taxon>Bacteria</taxon>
        <taxon>environmental samples</taxon>
    </lineage>
</organism>
<name>A0A806K0P3_9BACT</name>
<reference evidence="1" key="1">
    <citation type="submission" date="2012-03" db="EMBL/GenBank/DDBJ databases">
        <title>Functional metagenomics reveals considerable lignocellulase gene clusters in the gut microbiome of a wood-feeding higher termite.</title>
        <authorList>
            <person name="Liu N."/>
        </authorList>
    </citation>
    <scope>NUCLEOTIDE SEQUENCE</scope>
</reference>
<accession>A0A806K0P3</accession>
<evidence type="ECO:0000313" key="1">
    <source>
        <dbReference type="EMBL" id="AGS52923.1"/>
    </source>
</evidence>
<dbReference type="AlphaFoldDB" id="A0A806K0P3"/>
<proteinExistence type="predicted"/>
<sequence>MESLYSTPVYVHALEASLRVHRRFLMGQKLKRKNLVLNIDIYCIRQICVKSFQIILI</sequence>
<dbReference type="EMBL" id="JQ844216">
    <property type="protein sequence ID" value="AGS52923.1"/>
    <property type="molecule type" value="Genomic_DNA"/>
</dbReference>
<protein>
    <submittedName>
        <fullName evidence="1">Uncharacterized protein</fullName>
    </submittedName>
</protein>